<name>G9YD50_HAFAL</name>
<evidence type="ECO:0000313" key="1">
    <source>
        <dbReference type="EMBL" id="EHM38092.1"/>
    </source>
</evidence>
<dbReference type="Proteomes" id="UP000005959">
    <property type="component" value="Unassembled WGS sequence"/>
</dbReference>
<gene>
    <name evidence="1" type="ORF">HMPREF0454_04548</name>
</gene>
<accession>G9YD50</accession>
<dbReference type="EMBL" id="AGCI01000107">
    <property type="protein sequence ID" value="EHM38092.1"/>
    <property type="molecule type" value="Genomic_DNA"/>
</dbReference>
<protein>
    <submittedName>
        <fullName evidence="1">Uncharacterized protein</fullName>
    </submittedName>
</protein>
<sequence>MLLNSSTSHDVSLNIAQIAPNAARHCISIENSYLIEPTGLTLFKKIIAGRKNRGSK</sequence>
<proteinExistence type="predicted"/>
<organism evidence="1 2">
    <name type="scientific">Hafnia alvei ATCC 51873</name>
    <dbReference type="NCBI Taxonomy" id="1002364"/>
    <lineage>
        <taxon>Bacteria</taxon>
        <taxon>Pseudomonadati</taxon>
        <taxon>Pseudomonadota</taxon>
        <taxon>Gammaproteobacteria</taxon>
        <taxon>Enterobacterales</taxon>
        <taxon>Hafniaceae</taxon>
        <taxon>Hafnia</taxon>
    </lineage>
</organism>
<dbReference type="HOGENOM" id="CLU_3007955_0_0_6"/>
<reference evidence="1 2" key="1">
    <citation type="submission" date="2011-08" db="EMBL/GenBank/DDBJ databases">
        <authorList>
            <person name="Weinstock G."/>
            <person name="Sodergren E."/>
            <person name="Clifton S."/>
            <person name="Fulton L."/>
            <person name="Fulton B."/>
            <person name="Courtney L."/>
            <person name="Fronick C."/>
            <person name="Harrison M."/>
            <person name="Strong C."/>
            <person name="Farmer C."/>
            <person name="Delahaunty K."/>
            <person name="Markovic C."/>
            <person name="Hall O."/>
            <person name="Minx P."/>
            <person name="Tomlinson C."/>
            <person name="Mitreva M."/>
            <person name="Hou S."/>
            <person name="Chen J."/>
            <person name="Wollam A."/>
            <person name="Pepin K.H."/>
            <person name="Johnson M."/>
            <person name="Bhonagiri V."/>
            <person name="Zhang X."/>
            <person name="Suruliraj S."/>
            <person name="Warren W."/>
            <person name="Chinwalla A."/>
            <person name="Mardis E.R."/>
            <person name="Wilson R.K."/>
        </authorList>
    </citation>
    <scope>NUCLEOTIDE SEQUENCE [LARGE SCALE GENOMIC DNA]</scope>
    <source>
        <strain evidence="1 2">ATCC 51873</strain>
    </source>
</reference>
<evidence type="ECO:0000313" key="2">
    <source>
        <dbReference type="Proteomes" id="UP000005959"/>
    </source>
</evidence>
<comment type="caution">
    <text evidence="1">The sequence shown here is derived from an EMBL/GenBank/DDBJ whole genome shotgun (WGS) entry which is preliminary data.</text>
</comment>
<dbReference type="AlphaFoldDB" id="G9YD50"/>